<dbReference type="RefSeq" id="WP_094325581.1">
    <property type="nucleotide sequence ID" value="NZ_CP022347.1"/>
</dbReference>
<accession>A0A222MY31</accession>
<dbReference type="OrthoDB" id="5341790at2"/>
<protein>
    <submittedName>
        <fullName evidence="1">Uncharacterized protein</fullName>
    </submittedName>
</protein>
<proteinExistence type="predicted"/>
<evidence type="ECO:0000313" key="1">
    <source>
        <dbReference type="EMBL" id="ASQ30775.1"/>
    </source>
</evidence>
<sequence length="765" mass="82050">MKKILYGVLAVFLVILVALYVVLFTSFGNKFVAGIIEDKIRTATALDINVSKFELGLTKLNTELDIANMAKFTVDGNLSLFSLGFDLNYLLSLNKDYLAKNNIKTKENLNFGGAVFGSAFDFNASGRGQLFGSNVELDAHILSFAPALVNLNANGIKIEELLDLLSKPRYAQGVININADIFTKENKLAGNTLINLYTKSLDYKSIEKDFNLSLPTNSEPNADIKANINGDLVAVNTVINNSYAELLAKNTQFNLGTQILTSDFTANLKNLSPLKSLAKTELAGTVVLDGNLSFDVLNSALTELNAKLKGSKIKAATLSNVNLVLNAVAKGDKELINYDVKMDSNLAKITKANGYYKYQNSELTSDIEAKIDDLKAFDSSLQGTVLANANAKITGSVINSLKANIDLAGGKISANSDGKTLDLNIDKIDIAKALAIAAQPAYLSGNLNAKAHLSSLDFTKLNGNYEAKASGLFNQKALSAMLGKNFPANKKYDFNLNGDIKNSVVNFNAVLNSDLANLKSFKGSFDINKAKLSSNYVFDIYNLANLGFLADKKFKGSLQLNGEANFDKSLNLSANSSNFFSGTLKATIVNNALKADISNVDFSNMMQSLDLPDYYEGKANVDVNYNLLSSSGVASANLNNGKLKSVGIIKTAETLTKSDFSKDSFSDAKAVANISKNSVSLDVNLVSPRVKIAINKGLVNTQSGALNMPFSLGVDKATFKGTIKGSTANPSISIDLGSALKSAADKFLKDKGGEKVNKLLDKLFK</sequence>
<dbReference type="KEGG" id="cavi:CAV_1147"/>
<name>A0A222MY31_9BACT</name>
<dbReference type="AlphaFoldDB" id="A0A222MY31"/>
<reference evidence="1 2" key="1">
    <citation type="submission" date="2017-07" db="EMBL/GenBank/DDBJ databases">
        <title>Analysis of two Campylobacter avium genomes and identification of a novel hippuricase gene.</title>
        <authorList>
            <person name="Miller W.G."/>
            <person name="Chapman M.H."/>
            <person name="Yee E."/>
            <person name="Revez J."/>
            <person name="Bono J.L."/>
            <person name="Rossi M."/>
        </authorList>
    </citation>
    <scope>NUCLEOTIDE SEQUENCE [LARGE SCALE GENOMIC DNA]</scope>
    <source>
        <strain evidence="1 2">LMG 24591</strain>
    </source>
</reference>
<keyword evidence="2" id="KW-1185">Reference proteome</keyword>
<evidence type="ECO:0000313" key="2">
    <source>
        <dbReference type="Proteomes" id="UP000201169"/>
    </source>
</evidence>
<gene>
    <name evidence="1" type="ORF">CAV_1147</name>
</gene>
<organism evidence="1 2">
    <name type="scientific">Campylobacter avium LMG 24591</name>
    <dbReference type="NCBI Taxonomy" id="522484"/>
    <lineage>
        <taxon>Bacteria</taxon>
        <taxon>Pseudomonadati</taxon>
        <taxon>Campylobacterota</taxon>
        <taxon>Epsilonproteobacteria</taxon>
        <taxon>Campylobacterales</taxon>
        <taxon>Campylobacteraceae</taxon>
        <taxon>Campylobacter</taxon>
    </lineage>
</organism>
<dbReference type="EMBL" id="CP022347">
    <property type="protein sequence ID" value="ASQ30775.1"/>
    <property type="molecule type" value="Genomic_DNA"/>
</dbReference>
<dbReference type="Proteomes" id="UP000201169">
    <property type="component" value="Chromosome"/>
</dbReference>